<dbReference type="Proteomes" id="UP000650833">
    <property type="component" value="Unassembled WGS sequence"/>
</dbReference>
<reference evidence="2" key="1">
    <citation type="submission" date="2020-12" db="EMBL/GenBank/DDBJ databases">
        <title>Metabolic potential, ecology and presence of endohyphal bacteria is reflected in genomic diversity of Mucoromycotina.</title>
        <authorList>
            <person name="Muszewska A."/>
            <person name="Okrasinska A."/>
            <person name="Steczkiewicz K."/>
            <person name="Drgas O."/>
            <person name="Orlowska M."/>
            <person name="Perlinska-Lenart U."/>
            <person name="Aleksandrzak-Piekarczyk T."/>
            <person name="Szatraj K."/>
            <person name="Zielenkiewicz U."/>
            <person name="Pilsyk S."/>
            <person name="Malc E."/>
            <person name="Mieczkowski P."/>
            <person name="Kruszewska J.S."/>
            <person name="Biernat P."/>
            <person name="Pawlowska J."/>
        </authorList>
    </citation>
    <scope>NUCLEOTIDE SEQUENCE</scope>
    <source>
        <strain evidence="2">CBS 226.32</strain>
    </source>
</reference>
<comment type="caution">
    <text evidence="2">The sequence shown here is derived from an EMBL/GenBank/DDBJ whole genome shotgun (WGS) entry which is preliminary data.</text>
</comment>
<dbReference type="OrthoDB" id="10538742at2759"/>
<feature type="transmembrane region" description="Helical" evidence="1">
    <location>
        <begin position="25"/>
        <end position="45"/>
    </location>
</feature>
<evidence type="ECO:0000313" key="3">
    <source>
        <dbReference type="Proteomes" id="UP000650833"/>
    </source>
</evidence>
<organism evidence="2 3">
    <name type="scientific">Mucor plumbeus</name>
    <dbReference type="NCBI Taxonomy" id="97098"/>
    <lineage>
        <taxon>Eukaryota</taxon>
        <taxon>Fungi</taxon>
        <taxon>Fungi incertae sedis</taxon>
        <taxon>Mucoromycota</taxon>
        <taxon>Mucoromycotina</taxon>
        <taxon>Mucoromycetes</taxon>
        <taxon>Mucorales</taxon>
        <taxon>Mucorineae</taxon>
        <taxon>Mucoraceae</taxon>
        <taxon>Mucor</taxon>
    </lineage>
</organism>
<keyword evidence="1" id="KW-0472">Membrane</keyword>
<proteinExistence type="predicted"/>
<protein>
    <submittedName>
        <fullName evidence="2">Uncharacterized protein</fullName>
    </submittedName>
</protein>
<sequence length="96" mass="10521">MVQHDVFFVILCNKVAPPFADPTKLSLFLAVIFATFFVAISADSIDDKPNKWCMIKGGKCGEGMKKCCPGRVCLPSQKESDPAGTTRCYIGEEDNE</sequence>
<evidence type="ECO:0000313" key="2">
    <source>
        <dbReference type="EMBL" id="KAG2206587.1"/>
    </source>
</evidence>
<evidence type="ECO:0000256" key="1">
    <source>
        <dbReference type="SAM" id="Phobius"/>
    </source>
</evidence>
<keyword evidence="1" id="KW-1133">Transmembrane helix</keyword>
<accession>A0A8H7V5U9</accession>
<dbReference type="EMBL" id="JAEPRC010000147">
    <property type="protein sequence ID" value="KAG2206587.1"/>
    <property type="molecule type" value="Genomic_DNA"/>
</dbReference>
<dbReference type="AlphaFoldDB" id="A0A8H7V5U9"/>
<keyword evidence="3" id="KW-1185">Reference proteome</keyword>
<name>A0A8H7V5U9_9FUNG</name>
<gene>
    <name evidence="2" type="ORF">INT46_002842</name>
</gene>
<keyword evidence="1" id="KW-0812">Transmembrane</keyword>